<gene>
    <name evidence="1" type="ORF">BV22DRAFT_1061699</name>
</gene>
<reference evidence="1" key="1">
    <citation type="journal article" date="2021" name="New Phytol.">
        <title>Evolutionary innovations through gain and loss of genes in the ectomycorrhizal Boletales.</title>
        <authorList>
            <person name="Wu G."/>
            <person name="Miyauchi S."/>
            <person name="Morin E."/>
            <person name="Kuo A."/>
            <person name="Drula E."/>
            <person name="Varga T."/>
            <person name="Kohler A."/>
            <person name="Feng B."/>
            <person name="Cao Y."/>
            <person name="Lipzen A."/>
            <person name="Daum C."/>
            <person name="Hundley H."/>
            <person name="Pangilinan J."/>
            <person name="Johnson J."/>
            <person name="Barry K."/>
            <person name="LaButti K."/>
            <person name="Ng V."/>
            <person name="Ahrendt S."/>
            <person name="Min B."/>
            <person name="Choi I.G."/>
            <person name="Park H."/>
            <person name="Plett J.M."/>
            <person name="Magnuson J."/>
            <person name="Spatafora J.W."/>
            <person name="Nagy L.G."/>
            <person name="Henrissat B."/>
            <person name="Grigoriev I.V."/>
            <person name="Yang Z.L."/>
            <person name="Xu J."/>
            <person name="Martin F.M."/>
        </authorList>
    </citation>
    <scope>NUCLEOTIDE SEQUENCE</scope>
    <source>
        <strain evidence="1">KUC20120723A-06</strain>
    </source>
</reference>
<keyword evidence="2" id="KW-1185">Reference proteome</keyword>
<organism evidence="1 2">
    <name type="scientific">Leucogyrophana mollusca</name>
    <dbReference type="NCBI Taxonomy" id="85980"/>
    <lineage>
        <taxon>Eukaryota</taxon>
        <taxon>Fungi</taxon>
        <taxon>Dikarya</taxon>
        <taxon>Basidiomycota</taxon>
        <taxon>Agaricomycotina</taxon>
        <taxon>Agaricomycetes</taxon>
        <taxon>Agaricomycetidae</taxon>
        <taxon>Boletales</taxon>
        <taxon>Boletales incertae sedis</taxon>
        <taxon>Leucogyrophana</taxon>
    </lineage>
</organism>
<proteinExistence type="predicted"/>
<name>A0ACB8BMY6_9AGAM</name>
<dbReference type="EMBL" id="MU266372">
    <property type="protein sequence ID" value="KAH7927089.1"/>
    <property type="molecule type" value="Genomic_DNA"/>
</dbReference>
<evidence type="ECO:0000313" key="2">
    <source>
        <dbReference type="Proteomes" id="UP000790709"/>
    </source>
</evidence>
<accession>A0ACB8BMY6</accession>
<protein>
    <submittedName>
        <fullName evidence="1">Clavaminate synthase-like protein</fullName>
    </submittedName>
</protein>
<dbReference type="Proteomes" id="UP000790709">
    <property type="component" value="Unassembled WGS sequence"/>
</dbReference>
<comment type="caution">
    <text evidence="1">The sequence shown here is derived from an EMBL/GenBank/DDBJ whole genome shotgun (WGS) entry which is preliminary data.</text>
</comment>
<evidence type="ECO:0000313" key="1">
    <source>
        <dbReference type="EMBL" id="KAH7927089.1"/>
    </source>
</evidence>
<sequence length="447" mass="49671">MADLVEQLLSQLNDDKHPCTVDLNKCGPDITRDFTTAAQSLLDNVDCVDASRMDVFIQLAYQKLTSLPQSRSLCWRRLYTDACIFKALVAVTDPTRVGESTALETIATLDHAIIIAGAAGEGRLALILSLVREVQSIFLSTPSPDVTSPDFCADVPPRLPNCPTSCGDILCISPPPSFTAFQNCWAQTPFILRNYISDWPAMTERPWASVNYLRSIAGPGRIVPVEVGEDYRSDDWTQELINWDTFLSSLDPSRPRPKKREVLYLAQHNLMAQFPALRDDIVVPDYVYSCLAPPRSFPGYTPPGNEEQFVINAWLGPKGTISPAHTDPFFNCYAQVVGRKTVWLAPPDVSKHMYPYSAPASDTADKTHNPAANTTNPLMSNTSRVDVFPSSDGAERRSKEEFPAFWENVPKKASCAILEAGDLLVFPPGWWHAMRSEETSFSVSMWF</sequence>